<dbReference type="AlphaFoldDB" id="A0A852UW21"/>
<evidence type="ECO:0000313" key="4">
    <source>
        <dbReference type="EMBL" id="NYF37845.1"/>
    </source>
</evidence>
<keyword evidence="5" id="KW-1185">Reference proteome</keyword>
<dbReference type="Pfam" id="PF00534">
    <property type="entry name" value="Glycos_transf_1"/>
    <property type="match status" value="1"/>
</dbReference>
<feature type="compositionally biased region" description="Basic and acidic residues" evidence="2">
    <location>
        <begin position="418"/>
        <end position="439"/>
    </location>
</feature>
<comment type="caution">
    <text evidence="4">The sequence shown here is derived from an EMBL/GenBank/DDBJ whole genome shotgun (WGS) entry which is preliminary data.</text>
</comment>
<dbReference type="InterPro" id="IPR001296">
    <property type="entry name" value="Glyco_trans_1"/>
</dbReference>
<reference evidence="4 5" key="1">
    <citation type="submission" date="2020-07" db="EMBL/GenBank/DDBJ databases">
        <title>Sequencing the genomes of 1000 actinobacteria strains.</title>
        <authorList>
            <person name="Klenk H.-P."/>
        </authorList>
    </citation>
    <scope>NUCLEOTIDE SEQUENCE [LARGE SCALE GENOMIC DNA]</scope>
    <source>
        <strain evidence="4 5">DSM 45763</strain>
    </source>
</reference>
<dbReference type="PANTHER" id="PTHR12526:SF627">
    <property type="entry name" value="D-RHAMNOSYLTRANSFERASE WBPZ"/>
    <property type="match status" value="1"/>
</dbReference>
<protein>
    <submittedName>
        <fullName evidence="4">Glycosyltransferase involved in cell wall biosynthesis</fullName>
    </submittedName>
</protein>
<name>A0A852UW21_9ACTN</name>
<feature type="region of interest" description="Disordered" evidence="2">
    <location>
        <begin position="414"/>
        <end position="456"/>
    </location>
</feature>
<dbReference type="PANTHER" id="PTHR12526">
    <property type="entry name" value="GLYCOSYLTRANSFERASE"/>
    <property type="match status" value="1"/>
</dbReference>
<feature type="domain" description="Glycosyl transferase family 1" evidence="3">
    <location>
        <begin position="228"/>
        <end position="383"/>
    </location>
</feature>
<gene>
    <name evidence="4" type="ORF">HDA43_000004</name>
</gene>
<dbReference type="Gene3D" id="3.40.50.2000">
    <property type="entry name" value="Glycogen Phosphorylase B"/>
    <property type="match status" value="2"/>
</dbReference>
<organism evidence="4 5">
    <name type="scientific">Streptosporangium sandarakinum</name>
    <dbReference type="NCBI Taxonomy" id="1260955"/>
    <lineage>
        <taxon>Bacteria</taxon>
        <taxon>Bacillati</taxon>
        <taxon>Actinomycetota</taxon>
        <taxon>Actinomycetes</taxon>
        <taxon>Streptosporangiales</taxon>
        <taxon>Streptosporangiaceae</taxon>
        <taxon>Streptosporangium</taxon>
    </lineage>
</organism>
<evidence type="ECO:0000256" key="2">
    <source>
        <dbReference type="SAM" id="MobiDB-lite"/>
    </source>
</evidence>
<dbReference type="CDD" id="cd03820">
    <property type="entry name" value="GT4_AmsD-like"/>
    <property type="match status" value="1"/>
</dbReference>
<dbReference type="Proteomes" id="UP000576393">
    <property type="component" value="Unassembled WGS sequence"/>
</dbReference>
<dbReference type="EMBL" id="JACCCO010000001">
    <property type="protein sequence ID" value="NYF37845.1"/>
    <property type="molecule type" value="Genomic_DNA"/>
</dbReference>
<keyword evidence="1 4" id="KW-0808">Transferase</keyword>
<evidence type="ECO:0000259" key="3">
    <source>
        <dbReference type="Pfam" id="PF00534"/>
    </source>
</evidence>
<accession>A0A852UW21</accession>
<dbReference type="GO" id="GO:0016757">
    <property type="term" value="F:glycosyltransferase activity"/>
    <property type="evidence" value="ECO:0007669"/>
    <property type="project" value="InterPro"/>
</dbReference>
<dbReference type="SUPFAM" id="SSF53756">
    <property type="entry name" value="UDP-Glycosyltransferase/glycogen phosphorylase"/>
    <property type="match status" value="1"/>
</dbReference>
<proteinExistence type="predicted"/>
<evidence type="ECO:0000256" key="1">
    <source>
        <dbReference type="ARBA" id="ARBA00022679"/>
    </source>
</evidence>
<evidence type="ECO:0000313" key="5">
    <source>
        <dbReference type="Proteomes" id="UP000576393"/>
    </source>
</evidence>
<sequence>MAARRAGVRLLDTVNGRRARRAPAADTGTVRILLQHAYGMGGTIRTVLNLAGHLARERDVEIISVVRAAEHPFFPIPPGVRVTFLDDRTRPRGPVARLLSRFPSVLVPKQENVYGSVSLWTDLRLVAYLRSMRTGVVISTRPGFNLITALFAPPEVLTIGQEHVALEVHAPEMRRLIKRRYGRFDAFVTLTEADRAHYAKVLRHDPPARLLCIPNAVPELAGDVSSLEEKSVAAIGRLVHAKGFDRLVKAWAPVAEAHPDWVLRIYGGGTQKAEERLRARIEKAGLTGRVLLMGSSSEIGAELARSSIYVVSSRYEGFGMTILEAMSKGVPVVSFDCPHGPREIITHGRNGLLVRPQKPALLAEAISRLIEDPGLRRTLGRNALRTVPAYSLDAVGARWDALLDDLQRTARGGVETLPVRDETRGETREETRGEVRGETPGEADGEADRTPYPIAS</sequence>